<keyword evidence="2" id="KW-1185">Reference proteome</keyword>
<proteinExistence type="predicted"/>
<name>A0A4R6DWL5_9RHOO</name>
<organism evidence="1 2">
    <name type="scientific">Azoarcus indigens</name>
    <dbReference type="NCBI Taxonomy" id="29545"/>
    <lineage>
        <taxon>Bacteria</taxon>
        <taxon>Pseudomonadati</taxon>
        <taxon>Pseudomonadota</taxon>
        <taxon>Betaproteobacteria</taxon>
        <taxon>Rhodocyclales</taxon>
        <taxon>Zoogloeaceae</taxon>
        <taxon>Azoarcus</taxon>
    </lineage>
</organism>
<evidence type="ECO:0000313" key="1">
    <source>
        <dbReference type="EMBL" id="TDN49613.1"/>
    </source>
</evidence>
<dbReference type="Proteomes" id="UP000295129">
    <property type="component" value="Unassembled WGS sequence"/>
</dbReference>
<comment type="caution">
    <text evidence="1">The sequence shown here is derived from an EMBL/GenBank/DDBJ whole genome shotgun (WGS) entry which is preliminary data.</text>
</comment>
<evidence type="ECO:0000313" key="2">
    <source>
        <dbReference type="Proteomes" id="UP000295129"/>
    </source>
</evidence>
<dbReference type="EMBL" id="SNVV01000011">
    <property type="protein sequence ID" value="TDN49613.1"/>
    <property type="molecule type" value="Genomic_DNA"/>
</dbReference>
<sequence length="130" mass="14880">MLLLAAGCAHAEHEYTAEQFVRATKWCHDNARMDQGLQPDAWFSRFVACRREHVMPFEIQVFRREKEVGEMYDELARIAPLVDKKQVSARCAMMKWQQLMQEKLAIDCAITVEHADGGGQCAGLRAVQVR</sequence>
<dbReference type="AlphaFoldDB" id="A0A4R6DWL5"/>
<dbReference type="RefSeq" id="WP_133592401.1">
    <property type="nucleotide sequence ID" value="NZ_SNVV01000011.1"/>
</dbReference>
<protein>
    <submittedName>
        <fullName evidence="1">Uncharacterized protein</fullName>
    </submittedName>
</protein>
<gene>
    <name evidence="1" type="ORF">C7389_11192</name>
</gene>
<accession>A0A4R6DWL5</accession>
<reference evidence="1 2" key="1">
    <citation type="submission" date="2019-03" db="EMBL/GenBank/DDBJ databases">
        <title>Genomic Encyclopedia of Type Strains, Phase IV (KMG-IV): sequencing the most valuable type-strain genomes for metagenomic binning, comparative biology and taxonomic classification.</title>
        <authorList>
            <person name="Goeker M."/>
        </authorList>
    </citation>
    <scope>NUCLEOTIDE SEQUENCE [LARGE SCALE GENOMIC DNA]</scope>
    <source>
        <strain evidence="1 2">DSM 12121</strain>
    </source>
</reference>